<dbReference type="Pfam" id="PF07905">
    <property type="entry name" value="PucR"/>
    <property type="match status" value="1"/>
</dbReference>
<feature type="domain" description="PucR C-terminal helix-turn-helix" evidence="2">
    <location>
        <begin position="445"/>
        <end position="503"/>
    </location>
</feature>
<accession>A0A1H1R1S2</accession>
<dbReference type="InterPro" id="IPR042070">
    <property type="entry name" value="PucR_C-HTH_sf"/>
</dbReference>
<sequence>MAERQDFSADRTDRPDRSPSVLRVGDVLALPAVQEGAPTVLVGGPALEAGVRWVHASDSATVARLLDGGELLLTTGAAWPTSPAALRVLVAELAAVGVSGIIVELGSRMPRVPAAVVEACAASGLALIALGVEVKFVAVTEAVHRALIEAQTAALRERQRLHDLFTALSLRGAPADLIVSEVARALDAPVRLENPAGEVVAIEALRVPVGEALRQTERGGDRVPVQARGVRWGRLIAAEGPLHPAGRATVLELGATALAFGCLADGEGAWTVLAHRRLVEDLLGARFAREEDVEVRLRRLGLDPSGGTVSGLVFRTDEDAERLVARARTAGLSAVGARRGADVVLLVAAGADALTDPVLAHLSGGAPVTVGPSAEGVLGLLASIRAALDVAARPFGGDVPVVRRVADRPLERLVSALRDDRRLQAHSEQMLEPLVRHDRDRRGDLLAVLAALVAHPGNRSAAAAASHLSRSVFYQRLALIGDLLGADLDDGETLAALHLALLARRREETRPR</sequence>
<dbReference type="PANTHER" id="PTHR33744:SF1">
    <property type="entry name" value="DNA-BINDING TRANSCRIPTIONAL ACTIVATOR ADER"/>
    <property type="match status" value="1"/>
</dbReference>
<name>A0A1H1R1S2_9MICO</name>
<reference evidence="3 4" key="1">
    <citation type="submission" date="2016-10" db="EMBL/GenBank/DDBJ databases">
        <authorList>
            <person name="de Groot N.N."/>
        </authorList>
    </citation>
    <scope>NUCLEOTIDE SEQUENCE [LARGE SCALE GENOMIC DNA]</scope>
    <source>
        <strain evidence="3 4">DSM 15019</strain>
    </source>
</reference>
<dbReference type="RefSeq" id="WP_231919657.1">
    <property type="nucleotide sequence ID" value="NZ_LT629770.1"/>
</dbReference>
<dbReference type="AlphaFoldDB" id="A0A1H1R1S2"/>
<proteinExistence type="predicted"/>
<dbReference type="EMBL" id="LT629770">
    <property type="protein sequence ID" value="SDS29698.1"/>
    <property type="molecule type" value="Genomic_DNA"/>
</dbReference>
<dbReference type="InterPro" id="IPR025736">
    <property type="entry name" value="PucR_C-HTH_dom"/>
</dbReference>
<dbReference type="eggNOG" id="COG2508">
    <property type="taxonomic scope" value="Bacteria"/>
</dbReference>
<dbReference type="Gene3D" id="1.10.10.2840">
    <property type="entry name" value="PucR C-terminal helix-turn-helix domain"/>
    <property type="match status" value="1"/>
</dbReference>
<dbReference type="Pfam" id="PF13556">
    <property type="entry name" value="HTH_30"/>
    <property type="match status" value="1"/>
</dbReference>
<gene>
    <name evidence="3" type="ORF">SAMN04489809_1540</name>
</gene>
<dbReference type="InterPro" id="IPR012914">
    <property type="entry name" value="PucR_dom"/>
</dbReference>
<dbReference type="Proteomes" id="UP000182126">
    <property type="component" value="Chromosome I"/>
</dbReference>
<evidence type="ECO:0000259" key="1">
    <source>
        <dbReference type="Pfam" id="PF07905"/>
    </source>
</evidence>
<dbReference type="PANTHER" id="PTHR33744">
    <property type="entry name" value="CARBOHYDRATE DIACID REGULATOR"/>
    <property type="match status" value="1"/>
</dbReference>
<feature type="domain" description="Purine catabolism PurC-like" evidence="1">
    <location>
        <begin position="26"/>
        <end position="147"/>
    </location>
</feature>
<evidence type="ECO:0000313" key="4">
    <source>
        <dbReference type="Proteomes" id="UP000182126"/>
    </source>
</evidence>
<organism evidence="3 4">
    <name type="scientific">Microbacterium paraoxydans</name>
    <dbReference type="NCBI Taxonomy" id="199592"/>
    <lineage>
        <taxon>Bacteria</taxon>
        <taxon>Bacillati</taxon>
        <taxon>Actinomycetota</taxon>
        <taxon>Actinomycetes</taxon>
        <taxon>Micrococcales</taxon>
        <taxon>Microbacteriaceae</taxon>
        <taxon>Microbacterium</taxon>
    </lineage>
</organism>
<dbReference type="InterPro" id="IPR051448">
    <property type="entry name" value="CdaR-like_regulators"/>
</dbReference>
<evidence type="ECO:0000259" key="2">
    <source>
        <dbReference type="Pfam" id="PF13556"/>
    </source>
</evidence>
<protein>
    <submittedName>
        <fullName evidence="3">Transcriptional regulator, CdaR family</fullName>
    </submittedName>
</protein>
<evidence type="ECO:0000313" key="3">
    <source>
        <dbReference type="EMBL" id="SDS29698.1"/>
    </source>
</evidence>
<dbReference type="GeneID" id="36298733"/>